<evidence type="ECO:0000256" key="7">
    <source>
        <dbReference type="HAMAP-Rule" id="MF_01161"/>
    </source>
</evidence>
<dbReference type="GO" id="GO:0005737">
    <property type="term" value="C:cytoplasm"/>
    <property type="evidence" value="ECO:0007669"/>
    <property type="project" value="UniProtKB-SubCell"/>
</dbReference>
<feature type="domain" description="tRNA(Ile)-lysidine/2-thiocytidine synthase N-terminal" evidence="8">
    <location>
        <begin position="37"/>
        <end position="207"/>
    </location>
</feature>
<evidence type="ECO:0000256" key="4">
    <source>
        <dbReference type="ARBA" id="ARBA00022741"/>
    </source>
</evidence>
<feature type="domain" description="tRNA(Ile)-lysidine synthase substrate-binding" evidence="9">
    <location>
        <begin position="250"/>
        <end position="317"/>
    </location>
</feature>
<gene>
    <name evidence="10" type="primary">mesJ</name>
    <name evidence="7" type="synonym">tilS</name>
    <name evidence="10" type="ORF">BN46_1095</name>
</gene>
<keyword evidence="4 7" id="KW-0547">Nucleotide-binding</keyword>
<evidence type="ECO:0000259" key="8">
    <source>
        <dbReference type="Pfam" id="PF01171"/>
    </source>
</evidence>
<dbReference type="GO" id="GO:0006400">
    <property type="term" value="P:tRNA modification"/>
    <property type="evidence" value="ECO:0007669"/>
    <property type="project" value="UniProtKB-UniRule"/>
</dbReference>
<evidence type="ECO:0000256" key="3">
    <source>
        <dbReference type="ARBA" id="ARBA00022694"/>
    </source>
</evidence>
<keyword evidence="2 7" id="KW-0436">Ligase</keyword>
<comment type="domain">
    <text evidence="7">The N-terminal region contains the highly conserved SGGXDS motif, predicted to be a P-loop motif involved in ATP binding.</text>
</comment>
<dbReference type="Pfam" id="PF01171">
    <property type="entry name" value="ATP_bind_3"/>
    <property type="match status" value="1"/>
</dbReference>
<dbReference type="PANTHER" id="PTHR43033:SF1">
    <property type="entry name" value="TRNA(ILE)-LYSIDINE SYNTHASE-RELATED"/>
    <property type="match status" value="1"/>
</dbReference>
<comment type="subcellular location">
    <subcellularLocation>
        <location evidence="7">Cytoplasm</location>
    </subcellularLocation>
</comment>
<sequence>MGVRRIGRVELPHDPPAFLKARLAVRRHPWPGGRGISVGLSGGADSLALTAALAAERPGGSEPLAVVVDHGLQKGSAAAARDAAREARRLGLECRVVAVRVAGPGGEEAAARRARYAALADAAEGRAIAVAHTENDQAEGFLLGGLRGQPAGMAAASELAGAPGGLHRPFLGLRRADTAAACRELDLRVWSDPANADRRFRRVAIREEILPALECLTGADPIGPLAAAAARARLEQDAVAERADGIDAGSCEELAAAPPAVRREAIARLIRGAGAAPTAASIEQVEALVTRWRGQGPVAVGGRGGARLEVHRARGRLALFRQKGAPDA</sequence>
<dbReference type="Gene3D" id="3.40.50.620">
    <property type="entry name" value="HUPs"/>
    <property type="match status" value="1"/>
</dbReference>
<dbReference type="InterPro" id="IPR014729">
    <property type="entry name" value="Rossmann-like_a/b/a_fold"/>
</dbReference>
<evidence type="ECO:0000256" key="5">
    <source>
        <dbReference type="ARBA" id="ARBA00022840"/>
    </source>
</evidence>
<dbReference type="EMBL" id="CAJZ01000155">
    <property type="protein sequence ID" value="CCI83821.1"/>
    <property type="molecule type" value="Genomic_DNA"/>
</dbReference>
<evidence type="ECO:0000256" key="1">
    <source>
        <dbReference type="ARBA" id="ARBA00022490"/>
    </source>
</evidence>
<accession>I7JWD9</accession>
<keyword evidence="3 7" id="KW-0819">tRNA processing</keyword>
<dbReference type="InterPro" id="IPR011063">
    <property type="entry name" value="TilS/TtcA_N"/>
</dbReference>
<dbReference type="EC" id="6.3.4.19" evidence="7"/>
<feature type="binding site" evidence="7">
    <location>
        <begin position="41"/>
        <end position="46"/>
    </location>
    <ligand>
        <name>ATP</name>
        <dbReference type="ChEBI" id="CHEBI:30616"/>
    </ligand>
</feature>
<evidence type="ECO:0000259" key="9">
    <source>
        <dbReference type="Pfam" id="PF09179"/>
    </source>
</evidence>
<evidence type="ECO:0000256" key="6">
    <source>
        <dbReference type="ARBA" id="ARBA00048539"/>
    </source>
</evidence>
<dbReference type="InterPro" id="IPR012094">
    <property type="entry name" value="tRNA_Ile_lys_synt"/>
</dbReference>
<comment type="similarity">
    <text evidence="7">Belongs to the tRNA(Ile)-lysidine synthase family.</text>
</comment>
<organism evidence="10 11">
    <name type="scientific">Corynebacterium otitidis ATCC 51513</name>
    <dbReference type="NCBI Taxonomy" id="883169"/>
    <lineage>
        <taxon>Bacteria</taxon>
        <taxon>Bacillati</taxon>
        <taxon>Actinomycetota</taxon>
        <taxon>Actinomycetes</taxon>
        <taxon>Mycobacteriales</taxon>
        <taxon>Corynebacteriaceae</taxon>
        <taxon>Corynebacterium</taxon>
    </lineage>
</organism>
<comment type="caution">
    <text evidence="10">The sequence shown here is derived from an EMBL/GenBank/DDBJ whole genome shotgun (WGS) entry which is preliminary data.</text>
</comment>
<dbReference type="AlphaFoldDB" id="I7JWD9"/>
<dbReference type="InterPro" id="IPR012795">
    <property type="entry name" value="tRNA_Ile_lys_synt_N"/>
</dbReference>
<keyword evidence="5 7" id="KW-0067">ATP-binding</keyword>
<evidence type="ECO:0000313" key="11">
    <source>
        <dbReference type="Proteomes" id="UP000011016"/>
    </source>
</evidence>
<evidence type="ECO:0000313" key="10">
    <source>
        <dbReference type="EMBL" id="CCI83821.1"/>
    </source>
</evidence>
<keyword evidence="1 7" id="KW-0963">Cytoplasm</keyword>
<dbReference type="PANTHER" id="PTHR43033">
    <property type="entry name" value="TRNA(ILE)-LYSIDINE SYNTHASE-RELATED"/>
    <property type="match status" value="1"/>
</dbReference>
<reference evidence="10 11" key="1">
    <citation type="journal article" date="2012" name="J. Bacteriol.">
        <title>Draft Genome Sequence of Turicella otitidis ATCC 51513, Isolated from Middle Ear Fluid from a Child with Otitis Media.</title>
        <authorList>
            <person name="Brinkrolf K."/>
            <person name="Schneider J."/>
            <person name="Knecht M."/>
            <person name="Ruckert C."/>
            <person name="Tauch A."/>
        </authorList>
    </citation>
    <scope>NUCLEOTIDE SEQUENCE [LARGE SCALE GENOMIC DNA]</scope>
    <source>
        <strain evidence="10 11">ATCC 51513</strain>
    </source>
</reference>
<dbReference type="NCBIfam" id="TIGR02432">
    <property type="entry name" value="lysidine_TilS_N"/>
    <property type="match status" value="1"/>
</dbReference>
<evidence type="ECO:0000256" key="2">
    <source>
        <dbReference type="ARBA" id="ARBA00022598"/>
    </source>
</evidence>
<dbReference type="GO" id="GO:0005524">
    <property type="term" value="F:ATP binding"/>
    <property type="evidence" value="ECO:0007669"/>
    <property type="project" value="UniProtKB-UniRule"/>
</dbReference>
<dbReference type="RefSeq" id="WP_004601952.1">
    <property type="nucleotide sequence ID" value="NZ_HF541867.1"/>
</dbReference>
<comment type="catalytic activity">
    <reaction evidence="6 7">
        <text>cytidine(34) in tRNA(Ile2) + L-lysine + ATP = lysidine(34) in tRNA(Ile2) + AMP + diphosphate + H(+)</text>
        <dbReference type="Rhea" id="RHEA:43744"/>
        <dbReference type="Rhea" id="RHEA-COMP:10625"/>
        <dbReference type="Rhea" id="RHEA-COMP:10670"/>
        <dbReference type="ChEBI" id="CHEBI:15378"/>
        <dbReference type="ChEBI" id="CHEBI:30616"/>
        <dbReference type="ChEBI" id="CHEBI:32551"/>
        <dbReference type="ChEBI" id="CHEBI:33019"/>
        <dbReference type="ChEBI" id="CHEBI:82748"/>
        <dbReference type="ChEBI" id="CHEBI:83665"/>
        <dbReference type="ChEBI" id="CHEBI:456215"/>
        <dbReference type="EC" id="6.3.4.19"/>
    </reaction>
</comment>
<dbReference type="Pfam" id="PF09179">
    <property type="entry name" value="TilS"/>
    <property type="match status" value="1"/>
</dbReference>
<comment type="function">
    <text evidence="7">Ligates lysine onto the cytidine present at position 34 of the AUA codon-specific tRNA(Ile) that contains the anticodon CAU, in an ATP-dependent manner. Cytidine is converted to lysidine, thus changing the amino acid specificity of the tRNA from methionine to isoleucine.</text>
</comment>
<dbReference type="HAMAP" id="MF_01161">
    <property type="entry name" value="tRNA_Ile_lys_synt"/>
    <property type="match status" value="1"/>
</dbReference>
<protein>
    <recommendedName>
        <fullName evidence="7">tRNA(Ile)-lysidine synthase</fullName>
        <ecNumber evidence="7">6.3.4.19</ecNumber>
    </recommendedName>
    <alternativeName>
        <fullName evidence="7">tRNA(Ile)-2-lysyl-cytidine synthase</fullName>
    </alternativeName>
    <alternativeName>
        <fullName evidence="7">tRNA(Ile)-lysidine synthetase</fullName>
    </alternativeName>
</protein>
<name>I7JWD9_9CORY</name>
<dbReference type="GO" id="GO:0032267">
    <property type="term" value="F:tRNA(Ile)-lysidine synthase activity"/>
    <property type="evidence" value="ECO:0007669"/>
    <property type="project" value="UniProtKB-EC"/>
</dbReference>
<dbReference type="SUPFAM" id="SSF52402">
    <property type="entry name" value="Adenine nucleotide alpha hydrolases-like"/>
    <property type="match status" value="1"/>
</dbReference>
<proteinExistence type="inferred from homology"/>
<dbReference type="InterPro" id="IPR015262">
    <property type="entry name" value="tRNA_Ile_lys_synt_subst-bd"/>
</dbReference>
<dbReference type="Proteomes" id="UP000011016">
    <property type="component" value="Unassembled WGS sequence"/>
</dbReference>